<dbReference type="GO" id="GO:0009044">
    <property type="term" value="F:xylan 1,4-beta-xylosidase activity"/>
    <property type="evidence" value="ECO:0007669"/>
    <property type="project" value="InterPro"/>
</dbReference>
<dbReference type="GO" id="GO:0045493">
    <property type="term" value="P:xylan catabolic process"/>
    <property type="evidence" value="ECO:0007669"/>
    <property type="project" value="InterPro"/>
</dbReference>
<dbReference type="InterPro" id="IPR011658">
    <property type="entry name" value="PA14_dom"/>
</dbReference>
<accession>A0A428MF75</accession>
<sequence length="893" mass="96657">MVKFRFSGSVALCFAAALLISPSLMPAQSGQLFLDPSQPTDKRVDDLVSRMTLEEKITQMVNTSPAIPRLGVPAYDWWNEGLHGVARSGYATMFPQAIGMAATWDTPLVGHIGETISTEARAKYNEAVRHDIHSIYYGLTIWSPNINIFRDPRWGRGQETYGEDPFLTSHLGVSFVKGLQGTNPDFYKVIATPKHFAVHSGPESDRHRFDATPTAHDLWDTYLPAFRATIVDAKAGSIMCAYNAIDGFPSCANHELLDQILRTDWSFQGFVTSDCGAVDDFFEAKAHHTSADKATAAADGIKSGTDTNCGKTYLALGEAVKRGLVTEAQIDVSLKRLFRARFQLGLFDPPARVSYNNIPFSVVGSPEHHALALETARKSMVLLKNEGGALPLKRTLRTIAVIGPNAASLSALEGNYNAVPRNPVLPVDGIAAEFPEAKVLYAQGAPYAEGVAVPVPRTLLHPSNQPTIEGLTGEYFDGGNFDAKPVFSRVDKQIDFDWNSASPVPGVAQNAFAVRWTGTITPPAPGTYSFAMRLAHCYPCGDHERFSVYVDGKPIAGFASPANAESRESGTPRFTVNFPDGNPREIRVEYTHTAKLFGAGISMEWVPEPEPLRNEAVAIAQKADVILAFVGLSPELEGEEMPIKVEGFAGGDRTDIKLPGAQQQMLEALAATGKPIVVILMNGSALATQWAQAHVGAILEAWYPGEAGAQAIAETLSGKNNPGGRLPITFYESLDQLPAFSDYSMANRTYRYFKGTPLYGFGYGLSYTTFQYSGLKLSNSHLHAGDTLTIEADVQNVGAHAGDEVAELYLTPPQTEVSPKFALSGFTRVHIAPGQKQHIQFTLDPRTLSQVDAKGVRAVTPGSYKLSLGGGQPTEAKDLSVDFTIEGTQELPR</sequence>
<dbReference type="SUPFAM" id="SSF51445">
    <property type="entry name" value="(Trans)glycosidases"/>
    <property type="match status" value="1"/>
</dbReference>
<dbReference type="EMBL" id="RSDW01000001">
    <property type="protein sequence ID" value="RSL15527.1"/>
    <property type="molecule type" value="Genomic_DNA"/>
</dbReference>
<name>A0A428MF75_9BACT</name>
<keyword evidence="3" id="KW-0378">Hydrolase</keyword>
<protein>
    <submittedName>
        <fullName evidence="6">Beta-glucosidase</fullName>
    </submittedName>
</protein>
<dbReference type="Gene3D" id="3.20.20.300">
    <property type="entry name" value="Glycoside hydrolase, family 3, N-terminal domain"/>
    <property type="match status" value="1"/>
</dbReference>
<dbReference type="PROSITE" id="PS51820">
    <property type="entry name" value="PA14"/>
    <property type="match status" value="1"/>
</dbReference>
<reference evidence="6 7" key="1">
    <citation type="submission" date="2018-12" db="EMBL/GenBank/DDBJ databases">
        <title>Sequencing of bacterial isolates from soil warming experiment in Harvard Forest, Massachusetts, USA.</title>
        <authorList>
            <person name="Deangelis K."/>
        </authorList>
    </citation>
    <scope>NUCLEOTIDE SEQUENCE [LARGE SCALE GENOMIC DNA]</scope>
    <source>
        <strain evidence="6 7">EB153</strain>
    </source>
</reference>
<dbReference type="RefSeq" id="WP_312024175.1">
    <property type="nucleotide sequence ID" value="NZ_RSDW01000001.1"/>
</dbReference>
<evidence type="ECO:0000256" key="3">
    <source>
        <dbReference type="ARBA" id="ARBA00022801"/>
    </source>
</evidence>
<proteinExistence type="inferred from homology"/>
<evidence type="ECO:0000256" key="1">
    <source>
        <dbReference type="ARBA" id="ARBA00005336"/>
    </source>
</evidence>
<dbReference type="GO" id="GO:0046556">
    <property type="term" value="F:alpha-L-arabinofuranosidase activity"/>
    <property type="evidence" value="ECO:0007669"/>
    <property type="project" value="TreeGrafter"/>
</dbReference>
<comment type="similarity">
    <text evidence="1">Belongs to the glycosyl hydrolase 3 family.</text>
</comment>
<dbReference type="PANTHER" id="PTHR42721:SF3">
    <property type="entry name" value="BETA-D-XYLOSIDASE 5-RELATED"/>
    <property type="match status" value="1"/>
</dbReference>
<dbReference type="PANTHER" id="PTHR42721">
    <property type="entry name" value="SUGAR HYDROLASE-RELATED"/>
    <property type="match status" value="1"/>
</dbReference>
<dbReference type="InterPro" id="IPR026891">
    <property type="entry name" value="Fn3-like"/>
</dbReference>
<dbReference type="SUPFAM" id="SSF56988">
    <property type="entry name" value="Anthrax protective antigen"/>
    <property type="match status" value="1"/>
</dbReference>
<dbReference type="PRINTS" id="PR00133">
    <property type="entry name" value="GLHYDRLASE3"/>
</dbReference>
<evidence type="ECO:0000313" key="6">
    <source>
        <dbReference type="EMBL" id="RSL15527.1"/>
    </source>
</evidence>
<feature type="domain" description="PA14" evidence="5">
    <location>
        <begin position="466"/>
        <end position="621"/>
    </location>
</feature>
<feature type="chain" id="PRO_5019451302" evidence="4">
    <location>
        <begin position="27"/>
        <end position="893"/>
    </location>
</feature>
<dbReference type="Pfam" id="PF00933">
    <property type="entry name" value="Glyco_hydro_3"/>
    <property type="match status" value="1"/>
</dbReference>
<dbReference type="InterPro" id="IPR013783">
    <property type="entry name" value="Ig-like_fold"/>
</dbReference>
<feature type="signal peptide" evidence="4">
    <location>
        <begin position="1"/>
        <end position="26"/>
    </location>
</feature>
<dbReference type="InterPro" id="IPR036962">
    <property type="entry name" value="Glyco_hydro_3_N_sf"/>
</dbReference>
<evidence type="ECO:0000256" key="2">
    <source>
        <dbReference type="ARBA" id="ARBA00022729"/>
    </source>
</evidence>
<evidence type="ECO:0000256" key="4">
    <source>
        <dbReference type="SAM" id="SignalP"/>
    </source>
</evidence>
<dbReference type="Proteomes" id="UP000269669">
    <property type="component" value="Unassembled WGS sequence"/>
</dbReference>
<dbReference type="Pfam" id="PF01915">
    <property type="entry name" value="Glyco_hydro_3_C"/>
    <property type="match status" value="1"/>
</dbReference>
<organism evidence="6 7">
    <name type="scientific">Edaphobacter aggregans</name>
    <dbReference type="NCBI Taxonomy" id="570835"/>
    <lineage>
        <taxon>Bacteria</taxon>
        <taxon>Pseudomonadati</taxon>
        <taxon>Acidobacteriota</taxon>
        <taxon>Terriglobia</taxon>
        <taxon>Terriglobales</taxon>
        <taxon>Acidobacteriaceae</taxon>
        <taxon>Edaphobacter</taxon>
    </lineage>
</organism>
<dbReference type="Gene3D" id="2.60.40.10">
    <property type="entry name" value="Immunoglobulins"/>
    <property type="match status" value="1"/>
</dbReference>
<dbReference type="GO" id="GO:0031222">
    <property type="term" value="P:arabinan catabolic process"/>
    <property type="evidence" value="ECO:0007669"/>
    <property type="project" value="TreeGrafter"/>
</dbReference>
<dbReference type="SMART" id="SM01217">
    <property type="entry name" value="Fn3_like"/>
    <property type="match status" value="1"/>
</dbReference>
<evidence type="ECO:0000259" key="5">
    <source>
        <dbReference type="PROSITE" id="PS51820"/>
    </source>
</evidence>
<dbReference type="InterPro" id="IPR036881">
    <property type="entry name" value="Glyco_hydro_3_C_sf"/>
</dbReference>
<keyword evidence="2 4" id="KW-0732">Signal</keyword>
<dbReference type="SUPFAM" id="SSF52279">
    <property type="entry name" value="Beta-D-glucan exohydrolase, C-terminal domain"/>
    <property type="match status" value="1"/>
</dbReference>
<dbReference type="InterPro" id="IPR001764">
    <property type="entry name" value="Glyco_hydro_3_N"/>
</dbReference>
<dbReference type="Pfam" id="PF07691">
    <property type="entry name" value="PA14"/>
    <property type="match status" value="1"/>
</dbReference>
<dbReference type="Gene3D" id="3.40.50.1700">
    <property type="entry name" value="Glycoside hydrolase family 3 C-terminal domain"/>
    <property type="match status" value="2"/>
</dbReference>
<dbReference type="AlphaFoldDB" id="A0A428MF75"/>
<keyword evidence="7" id="KW-1185">Reference proteome</keyword>
<dbReference type="SMART" id="SM00758">
    <property type="entry name" value="PA14"/>
    <property type="match status" value="1"/>
</dbReference>
<dbReference type="InterPro" id="IPR044993">
    <property type="entry name" value="BXL"/>
</dbReference>
<dbReference type="InterPro" id="IPR017853">
    <property type="entry name" value="GH"/>
</dbReference>
<evidence type="ECO:0000313" key="7">
    <source>
        <dbReference type="Proteomes" id="UP000269669"/>
    </source>
</evidence>
<gene>
    <name evidence="6" type="ORF">EDE15_1017</name>
</gene>
<dbReference type="InterPro" id="IPR037524">
    <property type="entry name" value="PA14/GLEYA"/>
</dbReference>
<dbReference type="InterPro" id="IPR002772">
    <property type="entry name" value="Glyco_hydro_3_C"/>
</dbReference>
<dbReference type="Pfam" id="PF14310">
    <property type="entry name" value="Fn3-like"/>
    <property type="match status" value="1"/>
</dbReference>
<comment type="caution">
    <text evidence="6">The sequence shown here is derived from an EMBL/GenBank/DDBJ whole genome shotgun (WGS) entry which is preliminary data.</text>
</comment>